<keyword evidence="4" id="KW-0479">Metal-binding</keyword>
<dbReference type="GO" id="GO:0004601">
    <property type="term" value="F:peroxidase activity"/>
    <property type="evidence" value="ECO:0007669"/>
    <property type="project" value="UniProtKB-KW"/>
</dbReference>
<dbReference type="InterPro" id="IPR019791">
    <property type="entry name" value="Haem_peroxidase_animal"/>
</dbReference>
<dbReference type="Proteomes" id="UP000762676">
    <property type="component" value="Unassembled WGS sequence"/>
</dbReference>
<dbReference type="GO" id="GO:0020037">
    <property type="term" value="F:heme binding"/>
    <property type="evidence" value="ECO:0007669"/>
    <property type="project" value="InterPro"/>
</dbReference>
<feature type="binding site" description="axial binding residue" evidence="4">
    <location>
        <position position="224"/>
    </location>
    <ligand>
        <name>heme b</name>
        <dbReference type="ChEBI" id="CHEBI:60344"/>
    </ligand>
    <ligandPart>
        <name>Fe</name>
        <dbReference type="ChEBI" id="CHEBI:18248"/>
    </ligandPart>
</feature>
<dbReference type="InterPro" id="IPR037120">
    <property type="entry name" value="Haem_peroxidase_sf_animal"/>
</dbReference>
<dbReference type="PANTHER" id="PTHR11475:SF4">
    <property type="entry name" value="CHORION PEROXIDASE"/>
    <property type="match status" value="1"/>
</dbReference>
<dbReference type="GO" id="GO:0005576">
    <property type="term" value="C:extracellular region"/>
    <property type="evidence" value="ECO:0007669"/>
    <property type="project" value="UniProtKB-SubCell"/>
</dbReference>
<keyword evidence="5" id="KW-0575">Peroxidase</keyword>
<dbReference type="GO" id="GO:0046872">
    <property type="term" value="F:metal ion binding"/>
    <property type="evidence" value="ECO:0007669"/>
    <property type="project" value="UniProtKB-KW"/>
</dbReference>
<dbReference type="PANTHER" id="PTHR11475">
    <property type="entry name" value="OXIDASE/PEROXIDASE"/>
    <property type="match status" value="1"/>
</dbReference>
<dbReference type="PROSITE" id="PS50292">
    <property type="entry name" value="PEROXIDASE_3"/>
    <property type="match status" value="1"/>
</dbReference>
<dbReference type="EMBL" id="BMAT01008673">
    <property type="protein sequence ID" value="GFR90505.1"/>
    <property type="molecule type" value="Genomic_DNA"/>
</dbReference>
<dbReference type="AlphaFoldDB" id="A0AAV4GZA9"/>
<dbReference type="Gene3D" id="1.10.640.10">
    <property type="entry name" value="Haem peroxidase domain superfamily, animal type"/>
    <property type="match status" value="1"/>
</dbReference>
<reference evidence="5 6" key="1">
    <citation type="journal article" date="2021" name="Elife">
        <title>Chloroplast acquisition without the gene transfer in kleptoplastic sea slugs, Plakobranchus ocellatus.</title>
        <authorList>
            <person name="Maeda T."/>
            <person name="Takahashi S."/>
            <person name="Yoshida T."/>
            <person name="Shimamura S."/>
            <person name="Takaki Y."/>
            <person name="Nagai Y."/>
            <person name="Toyoda A."/>
            <person name="Suzuki Y."/>
            <person name="Arimoto A."/>
            <person name="Ishii H."/>
            <person name="Satoh N."/>
            <person name="Nishiyama T."/>
            <person name="Hasebe M."/>
            <person name="Maruyama T."/>
            <person name="Minagawa J."/>
            <person name="Obokata J."/>
            <person name="Shigenobu S."/>
        </authorList>
    </citation>
    <scope>NUCLEOTIDE SEQUENCE [LARGE SCALE GENOMIC DNA]</scope>
</reference>
<name>A0AAV4GZA9_9GAST</name>
<proteinExistence type="predicted"/>
<gene>
    <name evidence="5" type="ORF">ElyMa_004305200</name>
</gene>
<comment type="subcellular location">
    <subcellularLocation>
        <location evidence="1">Secreted</location>
    </subcellularLocation>
</comment>
<evidence type="ECO:0000256" key="3">
    <source>
        <dbReference type="ARBA" id="ARBA00023180"/>
    </source>
</evidence>
<dbReference type="CDD" id="cd09823">
    <property type="entry name" value="peroxinectin_like"/>
    <property type="match status" value="1"/>
</dbReference>
<dbReference type="Pfam" id="PF03098">
    <property type="entry name" value="An_peroxidase"/>
    <property type="match status" value="1"/>
</dbReference>
<evidence type="ECO:0000256" key="1">
    <source>
        <dbReference type="ARBA" id="ARBA00004613"/>
    </source>
</evidence>
<evidence type="ECO:0000313" key="6">
    <source>
        <dbReference type="Proteomes" id="UP000762676"/>
    </source>
</evidence>
<dbReference type="SUPFAM" id="SSF48113">
    <property type="entry name" value="Heme-dependent peroxidases"/>
    <property type="match status" value="1"/>
</dbReference>
<keyword evidence="6" id="KW-1185">Reference proteome</keyword>
<keyword evidence="2" id="KW-0964">Secreted</keyword>
<dbReference type="PRINTS" id="PR00457">
    <property type="entry name" value="ANPEROXIDASE"/>
</dbReference>
<accession>A0AAV4GZA9</accession>
<protein>
    <submittedName>
        <fullName evidence="5">Chorion peroxidase</fullName>
    </submittedName>
</protein>
<dbReference type="GO" id="GO:0006979">
    <property type="term" value="P:response to oxidative stress"/>
    <property type="evidence" value="ECO:0007669"/>
    <property type="project" value="InterPro"/>
</dbReference>
<dbReference type="InterPro" id="IPR010255">
    <property type="entry name" value="Haem_peroxidase_sf"/>
</dbReference>
<evidence type="ECO:0000256" key="2">
    <source>
        <dbReference type="ARBA" id="ARBA00022525"/>
    </source>
</evidence>
<evidence type="ECO:0000256" key="4">
    <source>
        <dbReference type="PIRSR" id="PIRSR619791-2"/>
    </source>
</evidence>
<comment type="caution">
    <text evidence="5">The sequence shown here is derived from an EMBL/GenBank/DDBJ whole genome shotgun (WGS) entry which is preliminary data.</text>
</comment>
<keyword evidence="5" id="KW-0560">Oxidoreductase</keyword>
<organism evidence="5 6">
    <name type="scientific">Elysia marginata</name>
    <dbReference type="NCBI Taxonomy" id="1093978"/>
    <lineage>
        <taxon>Eukaryota</taxon>
        <taxon>Metazoa</taxon>
        <taxon>Spiralia</taxon>
        <taxon>Lophotrochozoa</taxon>
        <taxon>Mollusca</taxon>
        <taxon>Gastropoda</taxon>
        <taxon>Heterobranchia</taxon>
        <taxon>Euthyneura</taxon>
        <taxon>Panpulmonata</taxon>
        <taxon>Sacoglossa</taxon>
        <taxon>Placobranchoidea</taxon>
        <taxon>Plakobranchidae</taxon>
        <taxon>Elysia</taxon>
    </lineage>
</organism>
<keyword evidence="4" id="KW-0349">Heme</keyword>
<sequence length="446" mass="50021">MPTQFITAPPPSRPSLLSGPCFPILIPTGDNHFTSLEARCMENKRSAQITVNGKPEQFNLVTAFVDGSQIYGSTDSEMSELRSSALGRGRLLDINDNLPKNGDDVCIISDSDVDYCLKAGDSRVNVYPGLGALHTIFLRMHNRIADGLASLNADWTDEEVFQKTRSIVGALLQKITYSEWLFSVLGPDAMTRYRLASTVNYVYEPNTNPTLYNVFSTAAFRFGHSQITDTLTINEDAIESIDLFNNPHHVLHSLDSLLAGILEDPAQRVDRWYSRGMTNHMFETVAFKGLDIVSLNVQRGRDHGLPRYNEWRQACDLGRITTFDDMGRDGPRFQRVYRNTDDIDLYSGALHEPPVVDGIVGETYACLIGRQFENLKFGDRFWYQNTDAPNAFTNAQIQEIEAQSLATVLCQTTDLESVQANAFMNVGRNNPAIDCRDVQPINYFVF</sequence>
<keyword evidence="4" id="KW-0408">Iron</keyword>
<keyword evidence="3" id="KW-0325">Glycoprotein</keyword>
<evidence type="ECO:0000313" key="5">
    <source>
        <dbReference type="EMBL" id="GFR90505.1"/>
    </source>
</evidence>